<dbReference type="PANTHER" id="PTHR11680:SF35">
    <property type="entry name" value="SERINE HYDROXYMETHYLTRANSFERASE 1"/>
    <property type="match status" value="1"/>
</dbReference>
<dbReference type="NCBIfam" id="NF000586">
    <property type="entry name" value="PRK00011.1"/>
    <property type="match status" value="1"/>
</dbReference>
<dbReference type="Gene3D" id="3.90.1150.10">
    <property type="entry name" value="Aspartate Aminotransferase, domain 1"/>
    <property type="match status" value="1"/>
</dbReference>
<dbReference type="GO" id="GO:0030170">
    <property type="term" value="F:pyridoxal phosphate binding"/>
    <property type="evidence" value="ECO:0007669"/>
    <property type="project" value="InterPro"/>
</dbReference>
<comment type="cofactor">
    <cofactor evidence="1 7 8">
        <name>pyridoxal 5'-phosphate</name>
        <dbReference type="ChEBI" id="CHEBI:597326"/>
    </cofactor>
</comment>
<evidence type="ECO:0000256" key="8">
    <source>
        <dbReference type="RuleBase" id="RU000585"/>
    </source>
</evidence>
<dbReference type="PROSITE" id="PS00096">
    <property type="entry name" value="SHMT"/>
    <property type="match status" value="1"/>
</dbReference>
<dbReference type="AlphaFoldDB" id="A0AAV7Y6D6"/>
<dbReference type="Pfam" id="PF00464">
    <property type="entry name" value="SHMT"/>
    <property type="match status" value="1"/>
</dbReference>
<dbReference type="SUPFAM" id="SSF53383">
    <property type="entry name" value="PLP-dependent transferases"/>
    <property type="match status" value="1"/>
</dbReference>
<evidence type="ECO:0000256" key="5">
    <source>
        <dbReference type="ARBA" id="ARBA00022679"/>
    </source>
</evidence>
<keyword evidence="6 7" id="KW-0663">Pyridoxal phosphate</keyword>
<sequence>MLQSFVSNQSKKIFNNYALSLPKSFFTFVGGNVGLKEADPQLHALIEKEKKRQWGGLELIASENFVSKAVLESLGSILTNKYAEGFPGHRYYGGNQIIDQIENLCIERALKCFHLSPERWGVNVQPLSGSPANFEAYTAILNPHDRLMGLNLKDGGHLTHGYREGHKAISSTAKYFESMPYFLNKKTGYIDYDRLEQDSKAFSPKLIVCGASAYPRDWDYKRLRKIADKCNAYLMCDMAHTAGPISSRLLKTPFDLCDLVTTTTHKTLRGPRAGLIFYRKGLRKVTKKGKKVNYKLESKINFSVFPSLQGGPHENTIAAIATALREAMKPEFVEYQKQVLQNAKILGAEMTKMGYSLVSGGTDNHLILVDLNNKKIDGARVETVLEQIDITVNKNTVPSDTSAFIPHGLRLGSPALTTRGLNESDFVKVAQFLDRGIDLTKEIKSRTKGTKMVDFKKQLELELQNNTKLIQLKKEVEDFARSFPFPGMDVEKLKKKYN</sequence>
<evidence type="ECO:0000256" key="1">
    <source>
        <dbReference type="ARBA" id="ARBA00001933"/>
    </source>
</evidence>
<organism evidence="10 11">
    <name type="scientific">Anaeramoeba flamelloides</name>
    <dbReference type="NCBI Taxonomy" id="1746091"/>
    <lineage>
        <taxon>Eukaryota</taxon>
        <taxon>Metamonada</taxon>
        <taxon>Anaeramoebidae</taxon>
        <taxon>Anaeramoeba</taxon>
    </lineage>
</organism>
<dbReference type="HAMAP" id="MF_00051">
    <property type="entry name" value="SHMT"/>
    <property type="match status" value="1"/>
</dbReference>
<evidence type="ECO:0000256" key="7">
    <source>
        <dbReference type="PIRSR" id="PIRSR000412-50"/>
    </source>
</evidence>
<dbReference type="Gene3D" id="3.40.640.10">
    <property type="entry name" value="Type I PLP-dependent aspartate aminotransferase-like (Major domain)"/>
    <property type="match status" value="1"/>
</dbReference>
<dbReference type="EMBL" id="JANTQA010000070">
    <property type="protein sequence ID" value="KAJ3425401.1"/>
    <property type="molecule type" value="Genomic_DNA"/>
</dbReference>
<comment type="catalytic activity">
    <reaction evidence="8">
        <text>(6R)-5,10-methylene-5,6,7,8-tetrahydrofolate + glycine + H2O = (6S)-5,6,7,8-tetrahydrofolate + L-serine</text>
        <dbReference type="Rhea" id="RHEA:15481"/>
        <dbReference type="ChEBI" id="CHEBI:15377"/>
        <dbReference type="ChEBI" id="CHEBI:15636"/>
        <dbReference type="ChEBI" id="CHEBI:33384"/>
        <dbReference type="ChEBI" id="CHEBI:57305"/>
        <dbReference type="ChEBI" id="CHEBI:57453"/>
        <dbReference type="EC" id="2.1.2.1"/>
    </reaction>
</comment>
<dbReference type="InterPro" id="IPR049943">
    <property type="entry name" value="Ser_HO-MeTrfase-like"/>
</dbReference>
<feature type="modified residue" description="N6-(pyridoxal phosphate)lysine" evidence="7">
    <location>
        <position position="266"/>
    </location>
</feature>
<name>A0AAV7Y6D6_9EUKA</name>
<dbReference type="GO" id="GO:0004372">
    <property type="term" value="F:glycine hydroxymethyltransferase activity"/>
    <property type="evidence" value="ECO:0007669"/>
    <property type="project" value="UniProtKB-EC"/>
</dbReference>
<feature type="domain" description="Serine hydroxymethyltransferase-like" evidence="9">
    <location>
        <begin position="35"/>
        <end position="433"/>
    </location>
</feature>
<comment type="pathway">
    <text evidence="2 8">One-carbon metabolism; tetrahydrofolate interconversion.</text>
</comment>
<dbReference type="InterPro" id="IPR019798">
    <property type="entry name" value="Ser_HO-MeTrfase_PLP_BS"/>
</dbReference>
<protein>
    <recommendedName>
        <fullName evidence="8">Serine hydroxymethyltransferase</fullName>
        <ecNumber evidence="8">2.1.2.1</ecNumber>
    </recommendedName>
</protein>
<dbReference type="InterPro" id="IPR039429">
    <property type="entry name" value="SHMT-like_dom"/>
</dbReference>
<dbReference type="Proteomes" id="UP001146793">
    <property type="component" value="Unassembled WGS sequence"/>
</dbReference>
<dbReference type="FunFam" id="3.40.640.10:FF:000097">
    <property type="entry name" value="Serine hydroxymethyltransferase"/>
    <property type="match status" value="1"/>
</dbReference>
<dbReference type="InterPro" id="IPR015422">
    <property type="entry name" value="PyrdxlP-dep_Trfase_small"/>
</dbReference>
<evidence type="ECO:0000256" key="3">
    <source>
        <dbReference type="ARBA" id="ARBA00006376"/>
    </source>
</evidence>
<evidence type="ECO:0000256" key="6">
    <source>
        <dbReference type="ARBA" id="ARBA00022898"/>
    </source>
</evidence>
<dbReference type="GO" id="GO:0035999">
    <property type="term" value="P:tetrahydrofolate interconversion"/>
    <property type="evidence" value="ECO:0007669"/>
    <property type="project" value="InterPro"/>
</dbReference>
<proteinExistence type="inferred from homology"/>
<dbReference type="GO" id="GO:0019264">
    <property type="term" value="P:glycine biosynthetic process from serine"/>
    <property type="evidence" value="ECO:0007669"/>
    <property type="project" value="InterPro"/>
</dbReference>
<dbReference type="EC" id="2.1.2.1" evidence="8"/>
<dbReference type="PANTHER" id="PTHR11680">
    <property type="entry name" value="SERINE HYDROXYMETHYLTRANSFERASE"/>
    <property type="match status" value="1"/>
</dbReference>
<comment type="similarity">
    <text evidence="3 8">Belongs to the SHMT family.</text>
</comment>
<comment type="function">
    <text evidence="8">Interconversion of serine and glycine.</text>
</comment>
<dbReference type="CDD" id="cd00378">
    <property type="entry name" value="SHMT"/>
    <property type="match status" value="1"/>
</dbReference>
<evidence type="ECO:0000256" key="4">
    <source>
        <dbReference type="ARBA" id="ARBA00022563"/>
    </source>
</evidence>
<accession>A0AAV7Y6D6</accession>
<dbReference type="InterPro" id="IPR015424">
    <property type="entry name" value="PyrdxlP-dep_Trfase"/>
</dbReference>
<keyword evidence="5 8" id="KW-0808">Transferase</keyword>
<comment type="caution">
    <text evidence="10">The sequence shown here is derived from an EMBL/GenBank/DDBJ whole genome shotgun (WGS) entry which is preliminary data.</text>
</comment>
<evidence type="ECO:0000313" key="10">
    <source>
        <dbReference type="EMBL" id="KAJ3425401.1"/>
    </source>
</evidence>
<dbReference type="GO" id="GO:0005739">
    <property type="term" value="C:mitochondrion"/>
    <property type="evidence" value="ECO:0007669"/>
    <property type="project" value="TreeGrafter"/>
</dbReference>
<evidence type="ECO:0000256" key="2">
    <source>
        <dbReference type="ARBA" id="ARBA00004777"/>
    </source>
</evidence>
<gene>
    <name evidence="10" type="ORF">M0812_27841</name>
</gene>
<evidence type="ECO:0000313" key="11">
    <source>
        <dbReference type="Proteomes" id="UP001146793"/>
    </source>
</evidence>
<dbReference type="PIRSF" id="PIRSF000412">
    <property type="entry name" value="SHMT"/>
    <property type="match status" value="1"/>
</dbReference>
<reference evidence="10" key="1">
    <citation type="submission" date="2022-08" db="EMBL/GenBank/DDBJ databases">
        <title>Novel sulphate-reducing endosymbionts in the free-living metamonad Anaeramoeba.</title>
        <authorList>
            <person name="Jerlstrom-Hultqvist J."/>
            <person name="Cepicka I."/>
            <person name="Gallot-Lavallee L."/>
            <person name="Salas-Leiva D."/>
            <person name="Curtis B.A."/>
            <person name="Zahonova K."/>
            <person name="Pipaliya S."/>
            <person name="Dacks J."/>
            <person name="Roger A.J."/>
        </authorList>
    </citation>
    <scope>NUCLEOTIDE SEQUENCE</scope>
    <source>
        <strain evidence="10">Busselton2</strain>
    </source>
</reference>
<dbReference type="InterPro" id="IPR001085">
    <property type="entry name" value="Ser_HO-MeTrfase"/>
</dbReference>
<dbReference type="InterPro" id="IPR015421">
    <property type="entry name" value="PyrdxlP-dep_Trfase_major"/>
</dbReference>
<keyword evidence="4 8" id="KW-0554">One-carbon metabolism</keyword>
<evidence type="ECO:0000259" key="9">
    <source>
        <dbReference type="Pfam" id="PF00464"/>
    </source>
</evidence>